<dbReference type="CDD" id="cd14728">
    <property type="entry name" value="Ere-like"/>
    <property type="match status" value="1"/>
</dbReference>
<dbReference type="SUPFAM" id="SSF159501">
    <property type="entry name" value="EreA/ChaN-like"/>
    <property type="match status" value="1"/>
</dbReference>
<evidence type="ECO:0000313" key="3">
    <source>
        <dbReference type="Proteomes" id="UP001500063"/>
    </source>
</evidence>
<dbReference type="RefSeq" id="WP_344123872.1">
    <property type="nucleotide sequence ID" value="NZ_BAAABW010000039.1"/>
</dbReference>
<evidence type="ECO:0000313" key="2">
    <source>
        <dbReference type="EMBL" id="GAA0378820.1"/>
    </source>
</evidence>
<dbReference type="InterPro" id="IPR014622">
    <property type="entry name" value="UCP036794_erythomycin"/>
</dbReference>
<dbReference type="Gene3D" id="1.20.1440.30">
    <property type="entry name" value="Biosynthetic Protein domain"/>
    <property type="match status" value="1"/>
</dbReference>
<feature type="chain" id="PRO_5046453964" description="Erythromycin esterase" evidence="1">
    <location>
        <begin position="25"/>
        <end position="448"/>
    </location>
</feature>
<dbReference type="Pfam" id="PF05139">
    <property type="entry name" value="Erythro_esteras"/>
    <property type="match status" value="1"/>
</dbReference>
<evidence type="ECO:0000256" key="1">
    <source>
        <dbReference type="SAM" id="SignalP"/>
    </source>
</evidence>
<gene>
    <name evidence="2" type="ORF">GCM10010319_66710</name>
</gene>
<dbReference type="EMBL" id="BAAABW010000039">
    <property type="protein sequence ID" value="GAA0378820.1"/>
    <property type="molecule type" value="Genomic_DNA"/>
</dbReference>
<feature type="signal peptide" evidence="1">
    <location>
        <begin position="1"/>
        <end position="24"/>
    </location>
</feature>
<dbReference type="PANTHER" id="PTHR31299:SF0">
    <property type="entry name" value="ESTERASE, PUTATIVE (AFU_ORTHOLOGUE AFUA_1G05850)-RELATED"/>
    <property type="match status" value="1"/>
</dbReference>
<dbReference type="InterPro" id="IPR052036">
    <property type="entry name" value="Hydrolase/PRTase-associated"/>
</dbReference>
<dbReference type="InterPro" id="IPR007815">
    <property type="entry name" value="Emycin_Estase"/>
</dbReference>
<dbReference type="Proteomes" id="UP001500063">
    <property type="component" value="Unassembled WGS sequence"/>
</dbReference>
<keyword evidence="1" id="KW-0732">Signal</keyword>
<proteinExistence type="predicted"/>
<accession>A0ABP3HS87</accession>
<organism evidence="2 3">
    <name type="scientific">Streptomyces blastmyceticus</name>
    <dbReference type="NCBI Taxonomy" id="68180"/>
    <lineage>
        <taxon>Bacteria</taxon>
        <taxon>Bacillati</taxon>
        <taxon>Actinomycetota</taxon>
        <taxon>Actinomycetes</taxon>
        <taxon>Kitasatosporales</taxon>
        <taxon>Streptomycetaceae</taxon>
        <taxon>Streptomyces</taxon>
    </lineage>
</organism>
<dbReference type="PANTHER" id="PTHR31299">
    <property type="entry name" value="ESTERASE, PUTATIVE (AFU_ORTHOLOGUE AFUA_1G05850)-RELATED"/>
    <property type="match status" value="1"/>
</dbReference>
<sequence>MVSARLSRRSALALPLLAALGTVAAERPAGARPAPADPVSALTRAARPLRTTDPTGDLRDLRPLGAMVGDAKVVGLGEATHGSHEFFTNKHRVFRYLVEEKGFTTFALEANWSAGVRLDDYVLHGKGDARQIMREEFQNSYRMWNTREYLDLIEWMRAYNTSHAKKVRFMGDDAAYAGPALFDKVTDYVRAHHPALLPRFTELYRMQRPAPGTSVDSYMNDYLKRPMGERHTMADSAREALGLLSRQRPAGSRDDFAWAVQHARAVAQVAGMYAFDLNDPEQVAGCMRYRDETMAANVAWWQERTGDRILLSAHNAHVSYVTDDPKNYPKVQGAFLRDRLGPRYVNVRLTFDAGSLNAMQDGQPTRVVTVPPAAPGSNEYTLDKVPHRNYVLDMRTAPAAARAWLDVARPTRNIGTDYPTPEYQTALGRAYDILIHLHRIRAADLLAP</sequence>
<comment type="caution">
    <text evidence="2">The sequence shown here is derived from an EMBL/GenBank/DDBJ whole genome shotgun (WGS) entry which is preliminary data.</text>
</comment>
<dbReference type="Gene3D" id="3.40.1660.10">
    <property type="entry name" value="EreA-like (biosynthetic domain)"/>
    <property type="match status" value="1"/>
</dbReference>
<keyword evidence="3" id="KW-1185">Reference proteome</keyword>
<dbReference type="PIRSF" id="PIRSF036794">
    <property type="entry name" value="UCP_erythr_ester"/>
    <property type="match status" value="1"/>
</dbReference>
<name>A0ABP3HS87_9ACTN</name>
<protein>
    <recommendedName>
        <fullName evidence="4">Erythromycin esterase</fullName>
    </recommendedName>
</protein>
<reference evidence="3" key="1">
    <citation type="journal article" date="2019" name="Int. J. Syst. Evol. Microbiol.">
        <title>The Global Catalogue of Microorganisms (GCM) 10K type strain sequencing project: providing services to taxonomists for standard genome sequencing and annotation.</title>
        <authorList>
            <consortium name="The Broad Institute Genomics Platform"/>
            <consortium name="The Broad Institute Genome Sequencing Center for Infectious Disease"/>
            <person name="Wu L."/>
            <person name="Ma J."/>
        </authorList>
    </citation>
    <scope>NUCLEOTIDE SEQUENCE [LARGE SCALE GENOMIC DNA]</scope>
    <source>
        <strain evidence="3">JCM 4565</strain>
    </source>
</reference>
<dbReference type="Gene3D" id="3.30.1870.10">
    <property type="entry name" value="EreA-like, domain 2"/>
    <property type="match status" value="1"/>
</dbReference>
<evidence type="ECO:0008006" key="4">
    <source>
        <dbReference type="Google" id="ProtNLM"/>
    </source>
</evidence>